<reference evidence="3" key="4">
    <citation type="submission" date="2025-09" db="UniProtKB">
        <authorList>
            <consortium name="Ensembl"/>
        </authorList>
    </citation>
    <scope>IDENTIFICATION</scope>
    <source>
        <strain evidence="3">HNI</strain>
    </source>
</reference>
<name>A0A3P9MFQ0_ORYLA</name>
<dbReference type="AlphaFoldDB" id="A0A3P9MFQ0"/>
<dbReference type="InterPro" id="IPR052638">
    <property type="entry name" value="PiggyBac_TE-derived"/>
</dbReference>
<accession>A0A3P9MFQ0</accession>
<dbReference type="Pfam" id="PF13843">
    <property type="entry name" value="DDE_Tnp_1_7"/>
    <property type="match status" value="2"/>
</dbReference>
<organism evidence="3 4">
    <name type="scientific">Oryzias latipes</name>
    <name type="common">Japanese rice fish</name>
    <name type="synonym">Japanese killifish</name>
    <dbReference type="NCBI Taxonomy" id="8090"/>
    <lineage>
        <taxon>Eukaryota</taxon>
        <taxon>Metazoa</taxon>
        <taxon>Chordata</taxon>
        <taxon>Craniata</taxon>
        <taxon>Vertebrata</taxon>
        <taxon>Euteleostomi</taxon>
        <taxon>Actinopterygii</taxon>
        <taxon>Neopterygii</taxon>
        <taxon>Teleostei</taxon>
        <taxon>Neoteleostei</taxon>
        <taxon>Acanthomorphata</taxon>
        <taxon>Ovalentaria</taxon>
        <taxon>Atherinomorphae</taxon>
        <taxon>Beloniformes</taxon>
        <taxon>Adrianichthyidae</taxon>
        <taxon>Oryziinae</taxon>
        <taxon>Oryzias</taxon>
    </lineage>
</organism>
<evidence type="ECO:0000313" key="3">
    <source>
        <dbReference type="Ensembl" id="ENSORLP00020031794.1"/>
    </source>
</evidence>
<feature type="compositionally biased region" description="Basic residues" evidence="1">
    <location>
        <begin position="1"/>
        <end position="10"/>
    </location>
</feature>
<evidence type="ECO:0000256" key="1">
    <source>
        <dbReference type="SAM" id="MobiDB-lite"/>
    </source>
</evidence>
<reference key="1">
    <citation type="journal article" date="2007" name="Nature">
        <title>The medaka draft genome and insights into vertebrate genome evolution.</title>
        <authorList>
            <person name="Kasahara M."/>
            <person name="Naruse K."/>
            <person name="Sasaki S."/>
            <person name="Nakatani Y."/>
            <person name="Qu W."/>
            <person name="Ahsan B."/>
            <person name="Yamada T."/>
            <person name="Nagayasu Y."/>
            <person name="Doi K."/>
            <person name="Kasai Y."/>
            <person name="Jindo T."/>
            <person name="Kobayashi D."/>
            <person name="Shimada A."/>
            <person name="Toyoda A."/>
            <person name="Kuroki Y."/>
            <person name="Fujiyama A."/>
            <person name="Sasaki T."/>
            <person name="Shimizu A."/>
            <person name="Asakawa S."/>
            <person name="Shimizu N."/>
            <person name="Hashimoto S."/>
            <person name="Yang J."/>
            <person name="Lee Y."/>
            <person name="Matsushima K."/>
            <person name="Sugano S."/>
            <person name="Sakaizumi M."/>
            <person name="Narita T."/>
            <person name="Ohishi K."/>
            <person name="Haga S."/>
            <person name="Ohta F."/>
            <person name="Nomoto H."/>
            <person name="Nogata K."/>
            <person name="Morishita T."/>
            <person name="Endo T."/>
            <person name="Shin-I T."/>
            <person name="Takeda H."/>
            <person name="Morishita S."/>
            <person name="Kohara Y."/>
        </authorList>
    </citation>
    <scope>NUCLEOTIDE SEQUENCE [LARGE SCALE GENOMIC DNA]</scope>
    <source>
        <strain>Hd-rR</strain>
    </source>
</reference>
<evidence type="ECO:0000313" key="4">
    <source>
        <dbReference type="Proteomes" id="UP000265180"/>
    </source>
</evidence>
<dbReference type="InterPro" id="IPR029526">
    <property type="entry name" value="PGBD"/>
</dbReference>
<dbReference type="Ensembl" id="ENSORLT00020033677.1">
    <property type="protein sequence ID" value="ENSORLP00020031794.1"/>
    <property type="gene ID" value="ENSORLG00020017009.1"/>
</dbReference>
<sequence>MGPSTKRKRLQPAVEVLQDSGSDSYSEDNDDDDNEQPAPQAKRLSKPSKSAVRPTTWHKADLKNTALPEYQHSTPDCIDLPFQYFTRYFDDQIIRHITYQTNLYAAQKDINTTFTTNENEILTFVTILIYMGIVELPSVDDYWARKTNVPQVANLMSSKRFKLLKRVIHFNNNTRIYGTSDRFFKIRPLFSFINTAFRRESQTPKQSVDEVMVAYKGKKAGNLRQYIKSKPDKWGFKLFARASEDGFIHDMPGRTELESLHSGQSRRWRKRLCLMVPVTVTSDDGILAVRWKDNKTVTFLSTDMGVAPMSTVIRYCSETKKREPVSCPAVIRSYNDNMRGIDKSDMLVHLYRTPMKSKRWYLRLFTYIIDVSLTNAWVVYKRDCKALGVKCQPLKDFRLKVFRDASNQMPAPPSSRRSSSSFVESLTSSTDVPKPIRGHRSHTPNLAVVCKVHLCMNSERNCFVKYHEEFLNSDSL</sequence>
<protein>
    <recommendedName>
        <fullName evidence="2">PiggyBac transposable element-derived protein domain-containing protein</fullName>
    </recommendedName>
</protein>
<feature type="domain" description="PiggyBac transposable element-derived protein" evidence="2">
    <location>
        <begin position="284"/>
        <end position="377"/>
    </location>
</feature>
<dbReference type="Proteomes" id="UP000265180">
    <property type="component" value="Chromosome 3"/>
</dbReference>
<dbReference type="PANTHER" id="PTHR47055">
    <property type="entry name" value="DDE_TNP_1_7 DOMAIN-CONTAINING PROTEIN"/>
    <property type="match status" value="1"/>
</dbReference>
<dbReference type="PANTHER" id="PTHR47055:SF3">
    <property type="entry name" value="PHORBOL-ESTER_DAG-TYPE DOMAIN-CONTAINING PROTEIN"/>
    <property type="match status" value="1"/>
</dbReference>
<feature type="region of interest" description="Disordered" evidence="1">
    <location>
        <begin position="1"/>
        <end position="55"/>
    </location>
</feature>
<reference evidence="3" key="3">
    <citation type="submission" date="2025-08" db="UniProtKB">
        <authorList>
            <consortium name="Ensembl"/>
        </authorList>
    </citation>
    <scope>IDENTIFICATION</scope>
    <source>
        <strain evidence="3">HNI</strain>
    </source>
</reference>
<evidence type="ECO:0000259" key="2">
    <source>
        <dbReference type="Pfam" id="PF13843"/>
    </source>
</evidence>
<reference evidence="3 4" key="2">
    <citation type="submission" date="2017-04" db="EMBL/GenBank/DDBJ databases">
        <title>CpG methylation of centromeres and impact of large insertions on vertebrate speciation.</title>
        <authorList>
            <person name="Ichikawa K."/>
            <person name="Yoshimura J."/>
            <person name="Morishita S."/>
        </authorList>
    </citation>
    <scope>NUCLEOTIDE SEQUENCE</scope>
    <source>
        <strain evidence="3 4">HNI</strain>
    </source>
</reference>
<feature type="domain" description="PiggyBac transposable element-derived protein" evidence="2">
    <location>
        <begin position="81"/>
        <end position="251"/>
    </location>
</feature>
<feature type="compositionally biased region" description="Acidic residues" evidence="1">
    <location>
        <begin position="25"/>
        <end position="35"/>
    </location>
</feature>
<proteinExistence type="predicted"/>